<evidence type="ECO:0000256" key="2">
    <source>
        <dbReference type="ARBA" id="ARBA00022630"/>
    </source>
</evidence>
<proteinExistence type="inferred from homology"/>
<dbReference type="GO" id="GO:0050660">
    <property type="term" value="F:flavin adenine dinucleotide binding"/>
    <property type="evidence" value="ECO:0007669"/>
    <property type="project" value="InterPro"/>
</dbReference>
<dbReference type="InterPro" id="IPR020946">
    <property type="entry name" value="Flavin_mOase-like"/>
</dbReference>
<dbReference type="Gene3D" id="3.50.50.60">
    <property type="entry name" value="FAD/NAD(P)-binding domain"/>
    <property type="match status" value="2"/>
</dbReference>
<dbReference type="Proteomes" id="UP000583929">
    <property type="component" value="Unassembled WGS sequence"/>
</dbReference>
<keyword evidence="5 7" id="KW-0560">Oxidoreductase</keyword>
<keyword evidence="3 7" id="KW-0274">FAD</keyword>
<dbReference type="GO" id="GO:0050661">
    <property type="term" value="F:NADP binding"/>
    <property type="evidence" value="ECO:0007669"/>
    <property type="project" value="InterPro"/>
</dbReference>
<dbReference type="PANTHER" id="PTHR23023">
    <property type="entry name" value="DIMETHYLANILINE MONOOXYGENASE"/>
    <property type="match status" value="1"/>
</dbReference>
<comment type="cofactor">
    <cofactor evidence="7">
        <name>FAD</name>
        <dbReference type="ChEBI" id="CHEBI:57692"/>
    </cofactor>
</comment>
<evidence type="ECO:0000313" key="10">
    <source>
        <dbReference type="Proteomes" id="UP000583929"/>
    </source>
</evidence>
<reference evidence="9 10" key="1">
    <citation type="journal article" date="2020" name="bioRxiv">
        <title>Sequence and annotation of 42 cannabis genomes reveals extensive copy number variation in cannabinoid synthesis and pathogen resistance genes.</title>
        <authorList>
            <person name="Mckernan K.J."/>
            <person name="Helbert Y."/>
            <person name="Kane L.T."/>
            <person name="Ebling H."/>
            <person name="Zhang L."/>
            <person name="Liu B."/>
            <person name="Eaton Z."/>
            <person name="Mclaughlin S."/>
            <person name="Kingan S."/>
            <person name="Baybayan P."/>
            <person name="Concepcion G."/>
            <person name="Jordan M."/>
            <person name="Riva A."/>
            <person name="Barbazuk W."/>
            <person name="Harkins T."/>
        </authorList>
    </citation>
    <scope>NUCLEOTIDE SEQUENCE [LARGE SCALE GENOMIC DNA]</scope>
    <source>
        <strain evidence="10">cv. Jamaican Lion 4</strain>
        <tissue evidence="9">Leaf</tissue>
    </source>
</reference>
<accession>A0A7J6IAK6</accession>
<dbReference type="AlphaFoldDB" id="A0A7J6IAK6"/>
<comment type="similarity">
    <text evidence="1 7">Belongs to the FMO family.</text>
</comment>
<evidence type="ECO:0000256" key="3">
    <source>
        <dbReference type="ARBA" id="ARBA00022827"/>
    </source>
</evidence>
<dbReference type="EC" id="1.-.-.-" evidence="7"/>
<keyword evidence="4" id="KW-0521">NADP</keyword>
<evidence type="ECO:0000256" key="1">
    <source>
        <dbReference type="ARBA" id="ARBA00009183"/>
    </source>
</evidence>
<evidence type="ECO:0000256" key="5">
    <source>
        <dbReference type="ARBA" id="ARBA00023002"/>
    </source>
</evidence>
<dbReference type="InterPro" id="IPR050346">
    <property type="entry name" value="FMO-like"/>
</dbReference>
<comment type="caution">
    <text evidence="9">The sequence shown here is derived from an EMBL/GenBank/DDBJ whole genome shotgun (WGS) entry which is preliminary data.</text>
</comment>
<name>A0A7J6IAK6_CANSA</name>
<feature type="region of interest" description="Disordered" evidence="8">
    <location>
        <begin position="139"/>
        <end position="166"/>
    </location>
</feature>
<keyword evidence="6 7" id="KW-0503">Monooxygenase</keyword>
<dbReference type="Pfam" id="PF00743">
    <property type="entry name" value="FMO-like"/>
    <property type="match status" value="2"/>
</dbReference>
<dbReference type="InterPro" id="IPR000960">
    <property type="entry name" value="Flavin_mOase"/>
</dbReference>
<dbReference type="PRINTS" id="PR00370">
    <property type="entry name" value="FMOXYGENASE"/>
</dbReference>
<sequence>MSRNVAVIGAGPAGLIAAHELRLEGHKVVVFEQQKQVGGTWVYTPQTESDPLGVDPVRNTVHSSLYHSLRTNLPREAMGFRVYPFRVNDSEKRDGRRFPGHREVLEYLTEFANEFEIVELVRFETQVVHVGMVMEPDGGSPTKNWRVRSKSKSTPRKRDYSHSDDENEEEFVEIDEIYDAIVVCVGHYKEPRVAQIQDIEDYCDAFQVVAGIDVWPGKQMHSHNYRIPEPFRDQVVVLIGASMSAADISREIAAVTKQVHIAIRSVDTTRRSTAPSIRPGYDNTWLHYSMIERVHEDGSVVFEDGTVIFAHTIIHCTGYEYHFPFLETNGIVSVDDNRVGPLYKHIFPPYLAPSLSFVGIPWKLPPFPFFELQSKWIAGVLSNRIQLPTAEEMMKDVESFYSKYEISGLPKRYTHCIGESLIEYYNWLSVECECEFIEEWRINMLLSTINRGSLQPETYRDIWEDDHLILQAHHDWNHL</sequence>
<organism evidence="9 10">
    <name type="scientific">Cannabis sativa</name>
    <name type="common">Hemp</name>
    <name type="synonym">Marijuana</name>
    <dbReference type="NCBI Taxonomy" id="3483"/>
    <lineage>
        <taxon>Eukaryota</taxon>
        <taxon>Viridiplantae</taxon>
        <taxon>Streptophyta</taxon>
        <taxon>Embryophyta</taxon>
        <taxon>Tracheophyta</taxon>
        <taxon>Spermatophyta</taxon>
        <taxon>Magnoliopsida</taxon>
        <taxon>eudicotyledons</taxon>
        <taxon>Gunneridae</taxon>
        <taxon>Pentapetalae</taxon>
        <taxon>rosids</taxon>
        <taxon>fabids</taxon>
        <taxon>Rosales</taxon>
        <taxon>Cannabaceae</taxon>
        <taxon>Cannabis</taxon>
    </lineage>
</organism>
<evidence type="ECO:0000256" key="4">
    <source>
        <dbReference type="ARBA" id="ARBA00022857"/>
    </source>
</evidence>
<dbReference type="PIRSF" id="PIRSF000332">
    <property type="entry name" value="FMO"/>
    <property type="match status" value="1"/>
</dbReference>
<evidence type="ECO:0000256" key="8">
    <source>
        <dbReference type="SAM" id="MobiDB-lite"/>
    </source>
</evidence>
<dbReference type="InterPro" id="IPR036188">
    <property type="entry name" value="FAD/NAD-bd_sf"/>
</dbReference>
<keyword evidence="2 7" id="KW-0285">Flavoprotein</keyword>
<feature type="compositionally biased region" description="Basic residues" evidence="8">
    <location>
        <begin position="145"/>
        <end position="155"/>
    </location>
</feature>
<dbReference type="SUPFAM" id="SSF51905">
    <property type="entry name" value="FAD/NAD(P)-binding domain"/>
    <property type="match status" value="2"/>
</dbReference>
<evidence type="ECO:0000256" key="7">
    <source>
        <dbReference type="RuleBase" id="RU361177"/>
    </source>
</evidence>
<dbReference type="FunFam" id="3.50.50.60:FF:000099">
    <property type="entry name" value="Flavin-containing monooxygenase"/>
    <property type="match status" value="1"/>
</dbReference>
<protein>
    <recommendedName>
        <fullName evidence="7">Flavin-containing monooxygenase</fullName>
        <ecNumber evidence="7">1.-.-.-</ecNumber>
    </recommendedName>
</protein>
<evidence type="ECO:0000313" key="9">
    <source>
        <dbReference type="EMBL" id="KAF4404091.1"/>
    </source>
</evidence>
<gene>
    <name evidence="9" type="ORF">G4B88_014547</name>
</gene>
<dbReference type="GO" id="GO:0004499">
    <property type="term" value="F:N,N-dimethylaniline monooxygenase activity"/>
    <property type="evidence" value="ECO:0007669"/>
    <property type="project" value="InterPro"/>
</dbReference>
<dbReference type="EMBL" id="JAATIQ010000002">
    <property type="protein sequence ID" value="KAF4404091.1"/>
    <property type="molecule type" value="Genomic_DNA"/>
</dbReference>
<evidence type="ECO:0000256" key="6">
    <source>
        <dbReference type="ARBA" id="ARBA00023033"/>
    </source>
</evidence>
<keyword evidence="10" id="KW-1185">Reference proteome</keyword>